<organism evidence="2 3">
    <name type="scientific">Mucor flavus</name>
    <dbReference type="NCBI Taxonomy" id="439312"/>
    <lineage>
        <taxon>Eukaryota</taxon>
        <taxon>Fungi</taxon>
        <taxon>Fungi incertae sedis</taxon>
        <taxon>Mucoromycota</taxon>
        <taxon>Mucoromycotina</taxon>
        <taxon>Mucoromycetes</taxon>
        <taxon>Mucorales</taxon>
        <taxon>Mucorineae</taxon>
        <taxon>Mucoraceae</taxon>
        <taxon>Mucor</taxon>
    </lineage>
</organism>
<dbReference type="EMBL" id="BAABUK010000030">
    <property type="protein sequence ID" value="GAA5816162.1"/>
    <property type="molecule type" value="Genomic_DNA"/>
</dbReference>
<accession>A0ABP9ZAN9</accession>
<name>A0ABP9ZAN9_9FUNG</name>
<comment type="caution">
    <text evidence="2">The sequence shown here is derived from an EMBL/GenBank/DDBJ whole genome shotgun (WGS) entry which is preliminary data.</text>
</comment>
<reference evidence="2 3" key="1">
    <citation type="submission" date="2024-04" db="EMBL/GenBank/DDBJ databases">
        <title>genome sequences of Mucor flavus KT1a and Helicostylum pulchrum KT1b strains isolated from the surface of a dry-aged beef.</title>
        <authorList>
            <person name="Toyotome T."/>
            <person name="Hosono M."/>
            <person name="Torimaru M."/>
            <person name="Fukuda K."/>
            <person name="Mikami N."/>
        </authorList>
    </citation>
    <scope>NUCLEOTIDE SEQUENCE [LARGE SCALE GENOMIC DNA]</scope>
    <source>
        <strain evidence="2 3">KT1a</strain>
    </source>
</reference>
<evidence type="ECO:0000256" key="1">
    <source>
        <dbReference type="SAM" id="MobiDB-lite"/>
    </source>
</evidence>
<sequence length="362" mass="42258">MTIEEELKDGTRKIASHLLSHKEKGLSWNSFILDMKDIIISRYKGEDHKKYKSLWKHAYRATAKKLELDVGRISQQDEWESIQEILPSPYKPQSKSSSPSFKSGPYSSTSSLDYQKKLTSMDYAKLGEIHSKINYKWILSSGNNVEDIIYNASKTFNYQHPAHSMILNLNDPTWFDYFSSEELTEIKEHADHSLNNDLPKELENILLLLNQKTTFREIYNTMDSVPAYPIDDKEKYWLKNSVIDYVKLFIKDPILLPFKSEKDLLDDIYGFIKTSKHISNTDNEKKTESIASSEEVDKDRLIGSINTINRNNATNHADLVFKYLSHEVAYVEAPDKYVKKRQYDSLKVFTRRKMIVLLFEIR</sequence>
<dbReference type="Proteomes" id="UP001473302">
    <property type="component" value="Unassembled WGS sequence"/>
</dbReference>
<protein>
    <submittedName>
        <fullName evidence="2">Uncharacterized protein</fullName>
    </submittedName>
</protein>
<keyword evidence="3" id="KW-1185">Reference proteome</keyword>
<gene>
    <name evidence="2" type="ORF">MFLAVUS_009688</name>
</gene>
<proteinExistence type="predicted"/>
<feature type="region of interest" description="Disordered" evidence="1">
    <location>
        <begin position="88"/>
        <end position="111"/>
    </location>
</feature>
<evidence type="ECO:0000313" key="3">
    <source>
        <dbReference type="Proteomes" id="UP001473302"/>
    </source>
</evidence>
<evidence type="ECO:0000313" key="2">
    <source>
        <dbReference type="EMBL" id="GAA5816162.1"/>
    </source>
</evidence>